<dbReference type="GO" id="GO:0005524">
    <property type="term" value="F:ATP binding"/>
    <property type="evidence" value="ECO:0007669"/>
    <property type="project" value="UniProtKB-KW"/>
</dbReference>
<dbReference type="AlphaFoldDB" id="A0A3E0VQY4"/>
<dbReference type="SMART" id="SM00382">
    <property type="entry name" value="AAA"/>
    <property type="match status" value="1"/>
</dbReference>
<comment type="caution">
    <text evidence="6">The sequence shown here is derived from an EMBL/GenBank/DDBJ whole genome shotgun (WGS) entry which is preliminary data.</text>
</comment>
<evidence type="ECO:0000313" key="6">
    <source>
        <dbReference type="EMBL" id="RFA12404.1"/>
    </source>
</evidence>
<keyword evidence="3 6" id="KW-0067">ATP-binding</keyword>
<evidence type="ECO:0000256" key="1">
    <source>
        <dbReference type="ARBA" id="ARBA00022448"/>
    </source>
</evidence>
<dbReference type="PROSITE" id="PS50893">
    <property type="entry name" value="ABC_TRANSPORTER_2"/>
    <property type="match status" value="1"/>
</dbReference>
<evidence type="ECO:0000256" key="4">
    <source>
        <dbReference type="SAM" id="MobiDB-lite"/>
    </source>
</evidence>
<dbReference type="GO" id="GO:0016887">
    <property type="term" value="F:ATP hydrolysis activity"/>
    <property type="evidence" value="ECO:0007669"/>
    <property type="project" value="InterPro"/>
</dbReference>
<dbReference type="Pfam" id="PF00005">
    <property type="entry name" value="ABC_tran"/>
    <property type="match status" value="1"/>
</dbReference>
<dbReference type="InterPro" id="IPR017871">
    <property type="entry name" value="ABC_transporter-like_CS"/>
</dbReference>
<dbReference type="Gene3D" id="3.40.50.300">
    <property type="entry name" value="P-loop containing nucleotide triphosphate hydrolases"/>
    <property type="match status" value="1"/>
</dbReference>
<dbReference type="CDD" id="cd03293">
    <property type="entry name" value="ABC_NrtD_SsuB_transporters"/>
    <property type="match status" value="1"/>
</dbReference>
<evidence type="ECO:0000259" key="5">
    <source>
        <dbReference type="PROSITE" id="PS50893"/>
    </source>
</evidence>
<reference evidence="6 7" key="1">
    <citation type="submission" date="2017-04" db="EMBL/GenBank/DDBJ databases">
        <title>Comparative genome analysis of Subtercola boreus.</title>
        <authorList>
            <person name="Cho Y.-J."/>
            <person name="Cho A."/>
            <person name="Kim O.-S."/>
            <person name="Lee J.-I."/>
        </authorList>
    </citation>
    <scope>NUCLEOTIDE SEQUENCE [LARGE SCALE GENOMIC DNA]</scope>
    <source>
        <strain evidence="6 7">P27479</strain>
    </source>
</reference>
<dbReference type="OrthoDB" id="8773773at2"/>
<keyword evidence="2" id="KW-0547">Nucleotide-binding</keyword>
<dbReference type="PANTHER" id="PTHR42788">
    <property type="entry name" value="TAURINE IMPORT ATP-BINDING PROTEIN-RELATED"/>
    <property type="match status" value="1"/>
</dbReference>
<accession>A0A3E0VQY4</accession>
<dbReference type="Proteomes" id="UP000256541">
    <property type="component" value="Unassembled WGS sequence"/>
</dbReference>
<proteinExistence type="predicted"/>
<dbReference type="InterPro" id="IPR027417">
    <property type="entry name" value="P-loop_NTPase"/>
</dbReference>
<organism evidence="6 7">
    <name type="scientific">Subtercola boreus</name>
    <dbReference type="NCBI Taxonomy" id="120213"/>
    <lineage>
        <taxon>Bacteria</taxon>
        <taxon>Bacillati</taxon>
        <taxon>Actinomycetota</taxon>
        <taxon>Actinomycetes</taxon>
        <taxon>Micrococcales</taxon>
        <taxon>Microbacteriaceae</taxon>
        <taxon>Subtercola</taxon>
    </lineage>
</organism>
<sequence>MSVSASTHEKTTGGPDAPNSRFNGLKAVSRCRRPTVNTTRVNASPDQIVVSDALKIYGGSGSSAEVTALSHVDLTVDRGQFVSIIGPSGCGKSTLLRLIAGLETADSGDVSVFGADPDQACAAKMIGFVPQVPALLPWLSVVGNVTLPSKVNRRADALRRTLPGHVHRDAADPRALLAKIGLGDALDRLPHQLSGGMQQRVAIARAFAIQADVLLMDEPFSALDEFTREAIQMQLLELWEQMRTTVVFVTHSISEAVVLSDKVVVMSARPGRIEAVVDIDLPRPRRQGLLESAAMHEYEHLIRGKLQTAWAAGPVAR</sequence>
<evidence type="ECO:0000256" key="3">
    <source>
        <dbReference type="ARBA" id="ARBA00022840"/>
    </source>
</evidence>
<gene>
    <name evidence="6" type="ORF">B7R22_15885</name>
</gene>
<protein>
    <submittedName>
        <fullName evidence="6">Sulfonate ABC transporter ATP-binding protein</fullName>
    </submittedName>
</protein>
<dbReference type="InterPro" id="IPR050166">
    <property type="entry name" value="ABC_transporter_ATP-bind"/>
</dbReference>
<name>A0A3E0VQY4_9MICO</name>
<evidence type="ECO:0000256" key="2">
    <source>
        <dbReference type="ARBA" id="ARBA00022741"/>
    </source>
</evidence>
<keyword evidence="1" id="KW-0813">Transport</keyword>
<dbReference type="InterPro" id="IPR003593">
    <property type="entry name" value="AAA+_ATPase"/>
</dbReference>
<evidence type="ECO:0000313" key="7">
    <source>
        <dbReference type="Proteomes" id="UP000256541"/>
    </source>
</evidence>
<dbReference type="InterPro" id="IPR003439">
    <property type="entry name" value="ABC_transporter-like_ATP-bd"/>
</dbReference>
<dbReference type="PANTHER" id="PTHR42788:SF20">
    <property type="entry name" value="ABC TRANSPORTER ATP-BINDING PROTEIN"/>
    <property type="match status" value="1"/>
</dbReference>
<dbReference type="SUPFAM" id="SSF52540">
    <property type="entry name" value="P-loop containing nucleoside triphosphate hydrolases"/>
    <property type="match status" value="1"/>
</dbReference>
<feature type="region of interest" description="Disordered" evidence="4">
    <location>
        <begin position="1"/>
        <end position="25"/>
    </location>
</feature>
<dbReference type="PROSITE" id="PS00211">
    <property type="entry name" value="ABC_TRANSPORTER_1"/>
    <property type="match status" value="1"/>
</dbReference>
<feature type="domain" description="ABC transporter" evidence="5">
    <location>
        <begin position="48"/>
        <end position="293"/>
    </location>
</feature>
<dbReference type="EMBL" id="NBXB01000042">
    <property type="protein sequence ID" value="RFA12404.1"/>
    <property type="molecule type" value="Genomic_DNA"/>
</dbReference>